<reference evidence="1" key="1">
    <citation type="submission" date="2022-08" db="EMBL/GenBank/DDBJ databases">
        <title>Genome sequencing of akame (Lates japonicus).</title>
        <authorList>
            <person name="Hashiguchi Y."/>
            <person name="Takahashi H."/>
        </authorList>
    </citation>
    <scope>NUCLEOTIDE SEQUENCE</scope>
    <source>
        <strain evidence="1">Kochi</strain>
    </source>
</reference>
<proteinExistence type="predicted"/>
<gene>
    <name evidence="1" type="ORF">AKAME5_002668300</name>
</gene>
<dbReference type="EMBL" id="BRZM01002885">
    <property type="protein sequence ID" value="GLD75349.1"/>
    <property type="molecule type" value="Genomic_DNA"/>
</dbReference>
<accession>A0AAD3NQV0</accession>
<keyword evidence="2" id="KW-1185">Reference proteome</keyword>
<name>A0AAD3NQV0_LATJO</name>
<sequence>MGSNDLTSARPLTRHQYVHIRQVSWLQVGPSSYEVASPASQELSMCLIQMGPTTMSLVTGDYKYNFSYSNEEDVTAVTDSSGNTSVSAEIPTGCLCVWLPLTISYDSEGRLTNVTFPTGVVTNSMATCR</sequence>
<comment type="caution">
    <text evidence="1">The sequence shown here is derived from an EMBL/GenBank/DDBJ whole genome shotgun (WGS) entry which is preliminary data.</text>
</comment>
<evidence type="ECO:0000313" key="2">
    <source>
        <dbReference type="Proteomes" id="UP001279410"/>
    </source>
</evidence>
<organism evidence="1 2">
    <name type="scientific">Lates japonicus</name>
    <name type="common">Japanese lates</name>
    <dbReference type="NCBI Taxonomy" id="270547"/>
    <lineage>
        <taxon>Eukaryota</taxon>
        <taxon>Metazoa</taxon>
        <taxon>Chordata</taxon>
        <taxon>Craniata</taxon>
        <taxon>Vertebrata</taxon>
        <taxon>Euteleostomi</taxon>
        <taxon>Actinopterygii</taxon>
        <taxon>Neopterygii</taxon>
        <taxon>Teleostei</taxon>
        <taxon>Neoteleostei</taxon>
        <taxon>Acanthomorphata</taxon>
        <taxon>Carangaria</taxon>
        <taxon>Carangaria incertae sedis</taxon>
        <taxon>Centropomidae</taxon>
        <taxon>Lates</taxon>
    </lineage>
</organism>
<dbReference type="Proteomes" id="UP001279410">
    <property type="component" value="Unassembled WGS sequence"/>
</dbReference>
<dbReference type="AlphaFoldDB" id="A0AAD3NQV0"/>
<evidence type="ECO:0000313" key="1">
    <source>
        <dbReference type="EMBL" id="GLD75349.1"/>
    </source>
</evidence>
<protein>
    <submittedName>
        <fullName evidence="1">Teneurin-3</fullName>
    </submittedName>
</protein>